<dbReference type="FunFam" id="2.40.50.140:FF:000009">
    <property type="entry name" value="Elongation factor P"/>
    <property type="match status" value="1"/>
</dbReference>
<evidence type="ECO:0000313" key="15">
    <source>
        <dbReference type="EMBL" id="QKK79329.1"/>
    </source>
</evidence>
<dbReference type="InterPro" id="IPR014722">
    <property type="entry name" value="Rib_uL2_dom2"/>
</dbReference>
<dbReference type="GO" id="GO:0005829">
    <property type="term" value="C:cytosol"/>
    <property type="evidence" value="ECO:0007669"/>
    <property type="project" value="UniProtKB-ARBA"/>
</dbReference>
<dbReference type="InterPro" id="IPR020599">
    <property type="entry name" value="Transl_elong_fac_P/YeiP"/>
</dbReference>
<dbReference type="GO" id="GO:0003746">
    <property type="term" value="F:translation elongation factor activity"/>
    <property type="evidence" value="ECO:0007669"/>
    <property type="project" value="UniProtKB-UniRule"/>
</dbReference>
<comment type="similarity">
    <text evidence="3 8 10">Belongs to the elongation factor P family.</text>
</comment>
<dbReference type="PROSITE" id="PS01275">
    <property type="entry name" value="EFP"/>
    <property type="match status" value="1"/>
</dbReference>
<keyword evidence="6 8" id="KW-0648">Protein biosynthesis</keyword>
<dbReference type="AlphaFoldDB" id="A0A2Z4PQA1"/>
<feature type="domain" description="Elongation factor P C-terminal" evidence="11">
    <location>
        <begin position="132"/>
        <end position="187"/>
    </location>
</feature>
<keyword evidence="7 8" id="KW-0379">Hydroxylation</keyword>
<evidence type="ECO:0000313" key="16">
    <source>
        <dbReference type="Proteomes" id="UP000249898"/>
    </source>
</evidence>
<name>A0A2Z4PQA1_9GAMM</name>
<comment type="PTM">
    <text evidence="8">May be beta-lysylated on the epsilon-amino group of Lys-34 by the combined action of EpmA and EpmB, and then hydroxylated on the C5 position of the same residue by EpmC (if this protein is present). Lysylation is critical for the stimulatory effect of EF-P on peptide-bond formation. The lysylation moiety may extend toward the peptidyltransferase center and stabilize the terminal 3-CCA end of the tRNA. Hydroxylation of the C5 position on Lys-34 may allow additional potential stabilizing hydrogen-bond interactions with the P-tRNA.</text>
</comment>
<dbReference type="Pfam" id="PF08207">
    <property type="entry name" value="EFP_N"/>
    <property type="match status" value="1"/>
</dbReference>
<dbReference type="Proteomes" id="UP000249898">
    <property type="component" value="Chromosome"/>
</dbReference>
<gene>
    <name evidence="8 14" type="primary">efp</name>
    <name evidence="13" type="ORF">A8139_06585</name>
    <name evidence="14" type="ORF">ABKW32_02350</name>
    <name evidence="15" type="ORF">MP3633_0593</name>
</gene>
<evidence type="ECO:0000256" key="10">
    <source>
        <dbReference type="RuleBase" id="RU004389"/>
    </source>
</evidence>
<dbReference type="PANTHER" id="PTHR30053:SF12">
    <property type="entry name" value="ELONGATION FACTOR P (EF-P) FAMILY PROTEIN"/>
    <property type="match status" value="1"/>
</dbReference>
<proteinExistence type="inferred from homology"/>
<sequence length="191" mass="21167">MANITTSDMRGGTKVMVDGEPCAVLDNEHVKPGKGQAFNRLKLRNLRSGRVWERTFRSGESLEAADVMDTDMEYLYTDGEFWHFMAIDGSFEQHAADENAVSDTKKWLKEQEKYVITLYNGAPLAVTPPNFIELEVKDTDPGVKGDTANGGSKPAYLVTGAMVRVPLFINIGEILRVDTRTGEYVSRATGK</sequence>
<evidence type="ECO:0000259" key="12">
    <source>
        <dbReference type="SMART" id="SM01185"/>
    </source>
</evidence>
<dbReference type="OrthoDB" id="9801844at2"/>
<dbReference type="NCBIfam" id="NF001810">
    <property type="entry name" value="PRK00529.1"/>
    <property type="match status" value="1"/>
</dbReference>
<comment type="subcellular location">
    <subcellularLocation>
        <location evidence="1 8">Cytoplasm</location>
    </subcellularLocation>
</comment>
<dbReference type="EMBL" id="CP016181">
    <property type="protein sequence ID" value="AWX99701.1"/>
    <property type="molecule type" value="Genomic_DNA"/>
</dbReference>
<dbReference type="UniPathway" id="UPA00345"/>
<organism evidence="13 16">
    <name type="scientific">Marinomonas primoryensis</name>
    <dbReference type="NCBI Taxonomy" id="178399"/>
    <lineage>
        <taxon>Bacteria</taxon>
        <taxon>Pseudomonadati</taxon>
        <taxon>Pseudomonadota</taxon>
        <taxon>Gammaproteobacteria</taxon>
        <taxon>Oceanospirillales</taxon>
        <taxon>Oceanospirillaceae</taxon>
        <taxon>Marinomonas</taxon>
    </lineage>
</organism>
<dbReference type="InterPro" id="IPR013185">
    <property type="entry name" value="Transl_elong_KOW-like"/>
</dbReference>
<feature type="domain" description="Translation elongation factor P/YeiP central" evidence="12">
    <location>
        <begin position="69"/>
        <end position="124"/>
    </location>
</feature>
<dbReference type="FunFam" id="2.30.30.30:FF:000003">
    <property type="entry name" value="Elongation factor P"/>
    <property type="match status" value="1"/>
</dbReference>
<comment type="pathway">
    <text evidence="2 8">Protein biosynthesis; polypeptide chain elongation.</text>
</comment>
<evidence type="ECO:0000313" key="18">
    <source>
        <dbReference type="Proteomes" id="UP001471651"/>
    </source>
</evidence>
<dbReference type="Gene3D" id="2.40.50.140">
    <property type="entry name" value="Nucleic acid-binding proteins"/>
    <property type="match status" value="2"/>
</dbReference>
<reference evidence="15 17" key="2">
    <citation type="submission" date="2020-06" db="EMBL/GenBank/DDBJ databases">
        <authorList>
            <person name="Voronona O.L."/>
            <person name="Aksenova E.I."/>
            <person name="Kunda M.S."/>
            <person name="Semenov A.N."/>
            <person name="Ryzhova N."/>
        </authorList>
    </citation>
    <scope>NUCLEOTIDE SEQUENCE [LARGE SCALE GENOMIC DNA]</scope>
    <source>
        <strain evidence="15 17">MPKMM3633</strain>
    </source>
</reference>
<dbReference type="FunFam" id="2.40.50.140:FF:000004">
    <property type="entry name" value="Elongation factor P"/>
    <property type="match status" value="1"/>
</dbReference>
<evidence type="ECO:0000313" key="13">
    <source>
        <dbReference type="EMBL" id="AWX99701.1"/>
    </source>
</evidence>
<dbReference type="SUPFAM" id="SSF50104">
    <property type="entry name" value="Translation proteins SH3-like domain"/>
    <property type="match status" value="1"/>
</dbReference>
<dbReference type="GO" id="GO:0043043">
    <property type="term" value="P:peptide biosynthetic process"/>
    <property type="evidence" value="ECO:0007669"/>
    <property type="project" value="InterPro"/>
</dbReference>
<keyword evidence="5 8" id="KW-0251">Elongation factor</keyword>
<reference evidence="14 18" key="3">
    <citation type="submission" date="2024-05" db="EMBL/GenBank/DDBJ databases">
        <authorList>
            <person name="Busch G.E."/>
            <person name="Sharma I."/>
        </authorList>
    </citation>
    <scope>NUCLEOTIDE SEQUENCE [LARGE SCALE GENOMIC DNA]</scope>
    <source>
        <strain evidence="14 18">23GB23</strain>
    </source>
</reference>
<evidence type="ECO:0000256" key="6">
    <source>
        <dbReference type="ARBA" id="ARBA00022917"/>
    </source>
</evidence>
<dbReference type="NCBIfam" id="TIGR00038">
    <property type="entry name" value="efp"/>
    <property type="match status" value="1"/>
</dbReference>
<evidence type="ECO:0000256" key="7">
    <source>
        <dbReference type="ARBA" id="ARBA00023278"/>
    </source>
</evidence>
<evidence type="ECO:0000256" key="8">
    <source>
        <dbReference type="HAMAP-Rule" id="MF_00141"/>
    </source>
</evidence>
<evidence type="ECO:0000256" key="9">
    <source>
        <dbReference type="NCBIfam" id="TIGR00038"/>
    </source>
</evidence>
<dbReference type="Proteomes" id="UP000509371">
    <property type="component" value="Chromosome"/>
</dbReference>
<feature type="modified residue" description="N6-(3,6-diaminohexanoyl)-5-hydroxylysine" evidence="8">
    <location>
        <position position="34"/>
    </location>
</feature>
<evidence type="ECO:0000313" key="17">
    <source>
        <dbReference type="Proteomes" id="UP000509371"/>
    </source>
</evidence>
<dbReference type="InterPro" id="IPR013852">
    <property type="entry name" value="Transl_elong_P/YeiP_CS"/>
</dbReference>
<dbReference type="EMBL" id="CP054301">
    <property type="protein sequence ID" value="QKK79329.1"/>
    <property type="molecule type" value="Genomic_DNA"/>
</dbReference>
<dbReference type="SUPFAM" id="SSF50249">
    <property type="entry name" value="Nucleic acid-binding proteins"/>
    <property type="match status" value="2"/>
</dbReference>
<evidence type="ECO:0000256" key="1">
    <source>
        <dbReference type="ARBA" id="ARBA00004496"/>
    </source>
</evidence>
<dbReference type="CDD" id="cd05794">
    <property type="entry name" value="S1_EF-P_repeat_2"/>
    <property type="match status" value="1"/>
</dbReference>
<protein>
    <recommendedName>
        <fullName evidence="8 9">Elongation factor P</fullName>
        <shortName evidence="8">EF-P</shortName>
    </recommendedName>
</protein>
<evidence type="ECO:0000256" key="2">
    <source>
        <dbReference type="ARBA" id="ARBA00004815"/>
    </source>
</evidence>
<dbReference type="Gene3D" id="2.30.30.30">
    <property type="match status" value="1"/>
</dbReference>
<evidence type="ECO:0000313" key="14">
    <source>
        <dbReference type="EMBL" id="MEP7728272.1"/>
    </source>
</evidence>
<dbReference type="SMART" id="SM00841">
    <property type="entry name" value="Elong-fact-P_C"/>
    <property type="match status" value="1"/>
</dbReference>
<dbReference type="InterPro" id="IPR001059">
    <property type="entry name" value="Transl_elong_P/YeiP_cen"/>
</dbReference>
<dbReference type="InterPro" id="IPR012340">
    <property type="entry name" value="NA-bd_OB-fold"/>
</dbReference>
<evidence type="ECO:0000256" key="4">
    <source>
        <dbReference type="ARBA" id="ARBA00022490"/>
    </source>
</evidence>
<dbReference type="KEGG" id="mpri:MP3633_0593"/>
<dbReference type="InterPro" id="IPR011768">
    <property type="entry name" value="Transl_elongation_fac_P"/>
</dbReference>
<dbReference type="SMART" id="SM01185">
    <property type="entry name" value="EFP"/>
    <property type="match status" value="1"/>
</dbReference>
<dbReference type="Pfam" id="PF01132">
    <property type="entry name" value="EFP"/>
    <property type="match status" value="1"/>
</dbReference>
<dbReference type="Proteomes" id="UP001471651">
    <property type="component" value="Unassembled WGS sequence"/>
</dbReference>
<reference evidence="13 16" key="1">
    <citation type="submission" date="2016-06" db="EMBL/GenBank/DDBJ databases">
        <title>The sequenced genome of the ice-adhering bacterium Marinomonas primoryensis, from Antarctica.</title>
        <authorList>
            <person name="Graham L."/>
            <person name="Vance T.D.R."/>
            <person name="Davies P.L."/>
        </authorList>
    </citation>
    <scope>NUCLEOTIDE SEQUENCE [LARGE SCALE GENOMIC DNA]</scope>
    <source>
        <strain evidence="13 16">AceL</strain>
    </source>
</reference>
<dbReference type="RefSeq" id="WP_112136670.1">
    <property type="nucleotide sequence ID" value="NZ_BAAAEF010000003.1"/>
</dbReference>
<dbReference type="CDD" id="cd04470">
    <property type="entry name" value="S1_EF-P_repeat_1"/>
    <property type="match status" value="1"/>
</dbReference>
<dbReference type="HAMAP" id="MF_00141">
    <property type="entry name" value="EF_P"/>
    <property type="match status" value="1"/>
</dbReference>
<dbReference type="InterPro" id="IPR015365">
    <property type="entry name" value="Elong-fact-P_C"/>
</dbReference>
<keyword evidence="18" id="KW-1185">Reference proteome</keyword>
<evidence type="ECO:0000259" key="11">
    <source>
        <dbReference type="SMART" id="SM00841"/>
    </source>
</evidence>
<keyword evidence="4 8" id="KW-0963">Cytoplasm</keyword>
<dbReference type="InterPro" id="IPR008991">
    <property type="entry name" value="Translation_prot_SH3-like_sf"/>
</dbReference>
<dbReference type="PIRSF" id="PIRSF005901">
    <property type="entry name" value="EF-P"/>
    <property type="match status" value="1"/>
</dbReference>
<evidence type="ECO:0000256" key="5">
    <source>
        <dbReference type="ARBA" id="ARBA00022768"/>
    </source>
</evidence>
<dbReference type="PANTHER" id="PTHR30053">
    <property type="entry name" value="ELONGATION FACTOR P"/>
    <property type="match status" value="1"/>
</dbReference>
<comment type="function">
    <text evidence="8">Involved in peptide bond synthesis. Alleviates ribosome stalling that occurs when 3 or more consecutive Pro residues or the sequence PPG is present in a protein, possibly by augmenting the peptidyl transferase activity of the ribosome. Modification of Lys-34 is required for alleviation.</text>
</comment>
<dbReference type="EMBL" id="JBDYKN010000001">
    <property type="protein sequence ID" value="MEP7728272.1"/>
    <property type="molecule type" value="Genomic_DNA"/>
</dbReference>
<accession>A0A2Z4PQA1</accession>
<dbReference type="Pfam" id="PF09285">
    <property type="entry name" value="Elong-fact-P_C"/>
    <property type="match status" value="1"/>
</dbReference>
<evidence type="ECO:0000256" key="3">
    <source>
        <dbReference type="ARBA" id="ARBA00009479"/>
    </source>
</evidence>